<evidence type="ECO:0000256" key="8">
    <source>
        <dbReference type="HAMAP-Rule" id="MF_00420"/>
    </source>
</evidence>
<dbReference type="CDD" id="cd02203">
    <property type="entry name" value="PurL_repeat1"/>
    <property type="match status" value="1"/>
</dbReference>
<dbReference type="Pfam" id="PF02769">
    <property type="entry name" value="AIRS_C"/>
    <property type="match status" value="2"/>
</dbReference>
<dbReference type="SUPFAM" id="SSF56042">
    <property type="entry name" value="PurM C-terminal domain-like"/>
    <property type="match status" value="2"/>
</dbReference>
<feature type="domain" description="PurM-like C-terminal" evidence="11">
    <location>
        <begin position="223"/>
        <end position="376"/>
    </location>
</feature>
<feature type="domain" description="Phosphoribosylformylglycinamidine synthase linker" evidence="12">
    <location>
        <begin position="29"/>
        <end position="69"/>
    </location>
</feature>
<feature type="domain" description="PurM-like N-terminal" evidence="10">
    <location>
        <begin position="467"/>
        <end position="590"/>
    </location>
</feature>
<dbReference type="Pfam" id="PF00586">
    <property type="entry name" value="AIRS"/>
    <property type="match status" value="2"/>
</dbReference>
<name>A0A2U1ZXS4_9MICO</name>
<dbReference type="Proteomes" id="UP000245166">
    <property type="component" value="Unassembled WGS sequence"/>
</dbReference>
<dbReference type="EC" id="6.3.5.3" evidence="8"/>
<dbReference type="NCBIfam" id="TIGR01736">
    <property type="entry name" value="FGAM_synth_II"/>
    <property type="match status" value="1"/>
</dbReference>
<dbReference type="PANTHER" id="PTHR43555:SF1">
    <property type="entry name" value="PHOSPHORIBOSYLFORMYLGLYCINAMIDINE SYNTHASE SUBUNIT PURL"/>
    <property type="match status" value="1"/>
</dbReference>
<comment type="caution">
    <text evidence="13">The sequence shown here is derived from an EMBL/GenBank/DDBJ whole genome shotgun (WGS) entry which is preliminary data.</text>
</comment>
<dbReference type="NCBIfam" id="NF002290">
    <property type="entry name" value="PRK01213.1"/>
    <property type="match status" value="1"/>
</dbReference>
<dbReference type="RefSeq" id="WP_109230113.1">
    <property type="nucleotide sequence ID" value="NZ_PYHR01000002.1"/>
</dbReference>
<reference evidence="13 14" key="1">
    <citation type="submission" date="2018-03" db="EMBL/GenBank/DDBJ databases">
        <title>Genome assembly of novel Miniimonas species PCH200.</title>
        <authorList>
            <person name="Thakur V."/>
            <person name="Kumar V."/>
            <person name="Singh D."/>
        </authorList>
    </citation>
    <scope>NUCLEOTIDE SEQUENCE [LARGE SCALE GENOMIC DNA]</scope>
    <source>
        <strain evidence="13 14">PCH200</strain>
    </source>
</reference>
<gene>
    <name evidence="8" type="primary">purL</name>
    <name evidence="13" type="ORF">C8046_14830</name>
</gene>
<evidence type="ECO:0000259" key="12">
    <source>
        <dbReference type="Pfam" id="PF18072"/>
    </source>
</evidence>
<comment type="pathway">
    <text evidence="8">Purine metabolism; IMP biosynthesis via de novo pathway; 5-amino-1-(5-phospho-D-ribosyl)imidazole from N(2)-formyl-N(1)-(5-phospho-D-ribosyl)glycinamide: step 1/2.</text>
</comment>
<evidence type="ECO:0000256" key="4">
    <source>
        <dbReference type="ARBA" id="ARBA00022741"/>
    </source>
</evidence>
<dbReference type="InterPro" id="IPR016188">
    <property type="entry name" value="PurM-like_N"/>
</dbReference>
<dbReference type="Pfam" id="PF18072">
    <property type="entry name" value="FGAR-AT_linker"/>
    <property type="match status" value="1"/>
</dbReference>
<keyword evidence="7 8" id="KW-0460">Magnesium</keyword>
<protein>
    <recommendedName>
        <fullName evidence="8">Phosphoribosylformylglycinamidine synthase subunit PurL</fullName>
        <shortName evidence="8">FGAM synthase</shortName>
        <ecNumber evidence="8">6.3.5.3</ecNumber>
    </recommendedName>
    <alternativeName>
        <fullName evidence="8">Formylglycinamide ribonucleotide amidotransferase subunit II</fullName>
        <shortName evidence="8">FGAR amidotransferase II</shortName>
        <shortName evidence="8">FGAR-AT II</shortName>
    </alternativeName>
    <alternativeName>
        <fullName evidence="8">Glutamine amidotransferase PurL</fullName>
    </alternativeName>
    <alternativeName>
        <fullName evidence="8">Phosphoribosylformylglycinamidine synthase subunit II</fullName>
    </alternativeName>
</protein>
<dbReference type="FunFam" id="3.30.1330.10:FF:000004">
    <property type="entry name" value="Phosphoribosylformylglycinamidine synthase subunit PurL"/>
    <property type="match status" value="1"/>
</dbReference>
<evidence type="ECO:0000313" key="13">
    <source>
        <dbReference type="EMBL" id="PWD51733.1"/>
    </source>
</evidence>
<organism evidence="13 14">
    <name type="scientific">Serinibacter arcticus</name>
    <dbReference type="NCBI Taxonomy" id="1655435"/>
    <lineage>
        <taxon>Bacteria</taxon>
        <taxon>Bacillati</taxon>
        <taxon>Actinomycetota</taxon>
        <taxon>Actinomycetes</taxon>
        <taxon>Micrococcales</taxon>
        <taxon>Beutenbergiaceae</taxon>
        <taxon>Serinibacter</taxon>
    </lineage>
</organism>
<feature type="binding site" evidence="8">
    <location>
        <position position="290"/>
    </location>
    <ligand>
        <name>Mg(2+)</name>
        <dbReference type="ChEBI" id="CHEBI:18420"/>
        <label>2</label>
    </ligand>
</feature>
<evidence type="ECO:0000256" key="3">
    <source>
        <dbReference type="ARBA" id="ARBA00022723"/>
    </source>
</evidence>
<keyword evidence="4 8" id="KW-0547">Nucleotide-binding</keyword>
<dbReference type="PANTHER" id="PTHR43555">
    <property type="entry name" value="PHOSPHORIBOSYLFORMYLGLYCINAMIDINE SYNTHASE SUBUNIT PURL"/>
    <property type="match status" value="1"/>
</dbReference>
<dbReference type="GO" id="GO:0005524">
    <property type="term" value="F:ATP binding"/>
    <property type="evidence" value="ECO:0007669"/>
    <property type="project" value="UniProtKB-UniRule"/>
</dbReference>
<dbReference type="PIRSF" id="PIRSF001587">
    <property type="entry name" value="FGAM_synthase_II"/>
    <property type="match status" value="1"/>
</dbReference>
<proteinExistence type="inferred from homology"/>
<dbReference type="OrthoDB" id="9804441at2"/>
<comment type="subcellular location">
    <subcellularLocation>
        <location evidence="8">Cytoplasm</location>
    </subcellularLocation>
</comment>
<evidence type="ECO:0000256" key="2">
    <source>
        <dbReference type="ARBA" id="ARBA00022598"/>
    </source>
</evidence>
<dbReference type="CDD" id="cd02204">
    <property type="entry name" value="PurL_repeat2"/>
    <property type="match status" value="1"/>
</dbReference>
<feature type="binding site" evidence="8">
    <location>
        <position position="262"/>
    </location>
    <ligand>
        <name>substrate</name>
    </ligand>
</feature>
<keyword evidence="2 8" id="KW-0436">Ligase</keyword>
<comment type="caution">
    <text evidence="8">Lacks conserved residue(s) required for the propagation of feature annotation.</text>
</comment>
<dbReference type="Gene3D" id="3.30.1330.10">
    <property type="entry name" value="PurM-like, N-terminal domain"/>
    <property type="match status" value="2"/>
</dbReference>
<keyword evidence="6 8" id="KW-0067">ATP-binding</keyword>
<feature type="active site" evidence="8">
    <location>
        <position position="65"/>
    </location>
</feature>
<feature type="binding site" evidence="8">
    <location>
        <position position="562"/>
    </location>
    <ligand>
        <name>Mg(2+)</name>
        <dbReference type="ChEBI" id="CHEBI:18420"/>
        <label>1</label>
    </ligand>
</feature>
<feature type="binding site" evidence="8">
    <location>
        <position position="137"/>
    </location>
    <ligand>
        <name>substrate</name>
    </ligand>
</feature>
<feature type="binding site" evidence="8">
    <location>
        <position position="112"/>
    </location>
    <ligand>
        <name>ATP</name>
        <dbReference type="ChEBI" id="CHEBI:30616"/>
    </ligand>
</feature>
<feature type="binding site" evidence="8">
    <location>
        <position position="114"/>
    </location>
    <ligand>
        <name>Mg(2+)</name>
        <dbReference type="ChEBI" id="CHEBI:18420"/>
        <label>1</label>
    </ligand>
</feature>
<evidence type="ECO:0000313" key="14">
    <source>
        <dbReference type="Proteomes" id="UP000245166"/>
    </source>
</evidence>
<evidence type="ECO:0000256" key="9">
    <source>
        <dbReference type="SAM" id="MobiDB-lite"/>
    </source>
</evidence>
<feature type="domain" description="PurM-like C-terminal" evidence="11">
    <location>
        <begin position="605"/>
        <end position="750"/>
    </location>
</feature>
<feature type="binding site" evidence="8">
    <location>
        <position position="524"/>
    </location>
    <ligand>
        <name>ATP</name>
        <dbReference type="ChEBI" id="CHEBI:30616"/>
    </ligand>
</feature>
<dbReference type="UniPathway" id="UPA00074">
    <property type="reaction ID" value="UER00128"/>
</dbReference>
<dbReference type="AlphaFoldDB" id="A0A2U1ZXS4"/>
<feature type="binding site" evidence="8">
    <location>
        <begin position="334"/>
        <end position="336"/>
    </location>
    <ligand>
        <name>substrate</name>
    </ligand>
</feature>
<dbReference type="Gene3D" id="3.90.650.10">
    <property type="entry name" value="PurM-like C-terminal domain"/>
    <property type="match status" value="2"/>
</dbReference>
<evidence type="ECO:0000256" key="5">
    <source>
        <dbReference type="ARBA" id="ARBA00022755"/>
    </source>
</evidence>
<dbReference type="GO" id="GO:0005737">
    <property type="term" value="C:cytoplasm"/>
    <property type="evidence" value="ECO:0007669"/>
    <property type="project" value="UniProtKB-SubCell"/>
</dbReference>
<dbReference type="InterPro" id="IPR010918">
    <property type="entry name" value="PurM-like_C_dom"/>
</dbReference>
<feature type="binding site" evidence="8">
    <location>
        <position position="564"/>
    </location>
    <ligand>
        <name>substrate</name>
    </ligand>
</feature>
<keyword evidence="5 8" id="KW-0658">Purine biosynthesis</keyword>
<evidence type="ECO:0000256" key="6">
    <source>
        <dbReference type="ARBA" id="ARBA00022840"/>
    </source>
</evidence>
<keyword evidence="1 8" id="KW-0963">Cytoplasm</keyword>
<keyword evidence="3 8" id="KW-0479">Metal-binding</keyword>
<dbReference type="InterPro" id="IPR010074">
    <property type="entry name" value="PRibForGlyAmidine_synth_PurL"/>
</dbReference>
<evidence type="ECO:0000259" key="10">
    <source>
        <dbReference type="Pfam" id="PF00586"/>
    </source>
</evidence>
<dbReference type="GO" id="GO:0004642">
    <property type="term" value="F:phosphoribosylformylglycinamidine synthase activity"/>
    <property type="evidence" value="ECO:0007669"/>
    <property type="project" value="UniProtKB-UniRule"/>
</dbReference>
<feature type="binding site" evidence="8">
    <location>
        <begin position="115"/>
        <end position="118"/>
    </location>
    <ligand>
        <name>substrate</name>
    </ligand>
</feature>
<dbReference type="SUPFAM" id="SSF55326">
    <property type="entry name" value="PurM N-terminal domain-like"/>
    <property type="match status" value="2"/>
</dbReference>
<comment type="function">
    <text evidence="8">Part of the phosphoribosylformylglycinamidine synthase complex involved in the purines biosynthetic pathway. Catalyzes the ATP-dependent conversion of formylglycinamide ribonucleotide (FGAR) and glutamine to yield formylglycinamidine ribonucleotide (FGAM) and glutamate. The FGAM synthase complex is composed of three subunits. PurQ produces an ammonia molecule by converting glutamine to glutamate. PurL transfers the ammonia molecule to FGAR to form FGAM in an ATP-dependent manner. PurS interacts with PurQ and PurL and is thought to assist in the transfer of the ammonia molecule from PurQ to PurL.</text>
</comment>
<keyword evidence="14" id="KW-1185">Reference proteome</keyword>
<feature type="binding site" evidence="8">
    <location>
        <position position="68"/>
    </location>
    <ligand>
        <name>ATP</name>
        <dbReference type="ChEBI" id="CHEBI:30616"/>
    </ligand>
</feature>
<dbReference type="InterPro" id="IPR036921">
    <property type="entry name" value="PurM-like_N_sf"/>
</dbReference>
<comment type="subunit">
    <text evidence="8">Monomer. Part of the FGAM synthase complex composed of 1 PurL, 1 PurQ and 2 PurS subunits.</text>
</comment>
<dbReference type="InterPro" id="IPR036676">
    <property type="entry name" value="PurM-like_C_sf"/>
</dbReference>
<comment type="similarity">
    <text evidence="8">Belongs to the FGAMS family.</text>
</comment>
<feature type="domain" description="PurM-like N-terminal" evidence="10">
    <location>
        <begin position="95"/>
        <end position="209"/>
    </location>
</feature>
<evidence type="ECO:0000256" key="7">
    <source>
        <dbReference type="ARBA" id="ARBA00022842"/>
    </source>
</evidence>
<evidence type="ECO:0000259" key="11">
    <source>
        <dbReference type="Pfam" id="PF02769"/>
    </source>
</evidence>
<dbReference type="HAMAP" id="MF_00420">
    <property type="entry name" value="PurL_2"/>
    <property type="match status" value="1"/>
</dbReference>
<feature type="active site" description="Proton acceptor" evidence="8">
    <location>
        <position position="116"/>
    </location>
</feature>
<dbReference type="InterPro" id="IPR041609">
    <property type="entry name" value="PurL_linker"/>
</dbReference>
<sequence length="773" mass="80652">MSTPATPAEHHAPDTVQNAEATPGLELPYRELGLKDNEFADIVTILGRRPTAAELAMYSVMWSEHCSYKSSKKHLRQFGDKTTDAMREHLLVGIGENAGVVDIGDGWAVTFKVESHNHPSYVEPYQGAATGVGGIVRDIISMGARPVAVMDQLRFGAIDHPDTARVVHGVVGGVGGYGNSLGLPNIGGETEFDPCYQGNPLVNALCVGVLRHEDIHLANASGVGNKVVLFGARTGGDGIGGASILASETFEGGVPTKRPSVQVGDPFMEKVLIECCLELFHAGLVQGIQDLGAAGISCATSELASNGDGGMHVDLESVLLRDPSLTAGEILMSESQERMMAVVTPDKLEAFLAVTAKWDVETAVIGEVNDSGRLTIDHFGHRIVDVDPRTVAHEGPVYDRPYARPAWQDGLNADGVVAAGLAVPTDVAQIREQLLALVASPNLASASWITDQYDRYVQGNTALAMPDDAGVVRVDESTGLGVAIATDANGRFAKLDPYTGAQHALAEAYRNVATTGARPLAVTDCLNFGSPEDPDSMWQLVEAITGLADACQTLGVPVTGGNVSLYNGTGEPGKIDSSINPTPVVGVLGVLDDVAHATPSGWQGAGQSIFLLGTTAAELDGSVWSDVVHGHLGGLPPALDLAAERSLAAILVNASRDDLVLAAHDLSKGGLGQALVDSVLRFGVGARIDLGALLERDGVDLATALFSESTARAVVAVPRGSEVALADLCSARSFPIVRLGETTEEPVLAVDGLEVSVTELREASTATLARHFG</sequence>
<comment type="catalytic activity">
    <reaction evidence="8">
        <text>N(2)-formyl-N(1)-(5-phospho-beta-D-ribosyl)glycinamide + L-glutamine + ATP + H2O = 2-formamido-N(1)-(5-O-phospho-beta-D-ribosyl)acetamidine + L-glutamate + ADP + phosphate + H(+)</text>
        <dbReference type="Rhea" id="RHEA:17129"/>
        <dbReference type="ChEBI" id="CHEBI:15377"/>
        <dbReference type="ChEBI" id="CHEBI:15378"/>
        <dbReference type="ChEBI" id="CHEBI:29985"/>
        <dbReference type="ChEBI" id="CHEBI:30616"/>
        <dbReference type="ChEBI" id="CHEBI:43474"/>
        <dbReference type="ChEBI" id="CHEBI:58359"/>
        <dbReference type="ChEBI" id="CHEBI:147286"/>
        <dbReference type="ChEBI" id="CHEBI:147287"/>
        <dbReference type="ChEBI" id="CHEBI:456216"/>
        <dbReference type="EC" id="6.3.5.3"/>
    </reaction>
</comment>
<dbReference type="GO" id="GO:0000287">
    <property type="term" value="F:magnesium ion binding"/>
    <property type="evidence" value="ECO:0007669"/>
    <property type="project" value="UniProtKB-UniRule"/>
</dbReference>
<evidence type="ECO:0000256" key="1">
    <source>
        <dbReference type="ARBA" id="ARBA00022490"/>
    </source>
</evidence>
<feature type="binding site" evidence="8">
    <location>
        <position position="138"/>
    </location>
    <ligand>
        <name>Mg(2+)</name>
        <dbReference type="ChEBI" id="CHEBI:18420"/>
        <label>2</label>
    </ligand>
</feature>
<feature type="region of interest" description="Disordered" evidence="9">
    <location>
        <begin position="1"/>
        <end position="23"/>
    </location>
</feature>
<accession>A0A2U1ZXS4</accession>
<feature type="binding site" evidence="8">
    <location>
        <position position="561"/>
    </location>
    <ligand>
        <name>ATP</name>
        <dbReference type="ChEBI" id="CHEBI:30616"/>
    </ligand>
</feature>
<dbReference type="EMBL" id="PYHR01000002">
    <property type="protein sequence ID" value="PWD51733.1"/>
    <property type="molecule type" value="Genomic_DNA"/>
</dbReference>
<dbReference type="GO" id="GO:0006189">
    <property type="term" value="P:'de novo' IMP biosynthetic process"/>
    <property type="evidence" value="ECO:0007669"/>
    <property type="project" value="UniProtKB-UniRule"/>
</dbReference>